<reference evidence="2 3" key="1">
    <citation type="submission" date="2019-04" db="EMBL/GenBank/DDBJ databases">
        <title>Friends and foes A comparative genomics study of 23 Aspergillus species from section Flavi.</title>
        <authorList>
            <consortium name="DOE Joint Genome Institute"/>
            <person name="Kjaerbolling I."/>
            <person name="Vesth T."/>
            <person name="Frisvad J.C."/>
            <person name="Nybo J.L."/>
            <person name="Theobald S."/>
            <person name="Kildgaard S."/>
            <person name="Isbrandt T."/>
            <person name="Kuo A."/>
            <person name="Sato A."/>
            <person name="Lyhne E.K."/>
            <person name="Kogle M.E."/>
            <person name="Wiebenga A."/>
            <person name="Kun R.S."/>
            <person name="Lubbers R.J."/>
            <person name="Makela M.R."/>
            <person name="Barry K."/>
            <person name="Chovatia M."/>
            <person name="Clum A."/>
            <person name="Daum C."/>
            <person name="Haridas S."/>
            <person name="He G."/>
            <person name="LaButti K."/>
            <person name="Lipzen A."/>
            <person name="Mondo S."/>
            <person name="Riley R."/>
            <person name="Salamov A."/>
            <person name="Simmons B.A."/>
            <person name="Magnuson J.K."/>
            <person name="Henrissat B."/>
            <person name="Mortensen U.H."/>
            <person name="Larsen T.O."/>
            <person name="Devries R.P."/>
            <person name="Grigoriev I.V."/>
            <person name="Machida M."/>
            <person name="Baker S.E."/>
            <person name="Andersen M.R."/>
        </authorList>
    </citation>
    <scope>NUCLEOTIDE SEQUENCE [LARGE SCALE GENOMIC DNA]</scope>
    <source>
        <strain evidence="2 3">CBS 151.66</strain>
    </source>
</reference>
<evidence type="ECO:0000259" key="1">
    <source>
        <dbReference type="Pfam" id="PF01728"/>
    </source>
</evidence>
<dbReference type="SUPFAM" id="SSF53335">
    <property type="entry name" value="S-adenosyl-L-methionine-dependent methyltransferases"/>
    <property type="match status" value="1"/>
</dbReference>
<feature type="domain" description="Ribosomal RNA methyltransferase FtsJ" evidence="1">
    <location>
        <begin position="120"/>
        <end position="299"/>
    </location>
</feature>
<protein>
    <recommendedName>
        <fullName evidence="1">Ribosomal RNA methyltransferase FtsJ domain-containing protein</fullName>
    </recommendedName>
</protein>
<dbReference type="EMBL" id="ML732234">
    <property type="protein sequence ID" value="KAB8073070.1"/>
    <property type="molecule type" value="Genomic_DNA"/>
</dbReference>
<dbReference type="Proteomes" id="UP000326565">
    <property type="component" value="Unassembled WGS sequence"/>
</dbReference>
<dbReference type="Gene3D" id="3.40.50.150">
    <property type="entry name" value="Vaccinia Virus protein VP39"/>
    <property type="match status" value="1"/>
</dbReference>
<evidence type="ECO:0000313" key="2">
    <source>
        <dbReference type="EMBL" id="KAB8073070.1"/>
    </source>
</evidence>
<organism evidence="2 3">
    <name type="scientific">Aspergillus leporis</name>
    <dbReference type="NCBI Taxonomy" id="41062"/>
    <lineage>
        <taxon>Eukaryota</taxon>
        <taxon>Fungi</taxon>
        <taxon>Dikarya</taxon>
        <taxon>Ascomycota</taxon>
        <taxon>Pezizomycotina</taxon>
        <taxon>Eurotiomycetes</taxon>
        <taxon>Eurotiomycetidae</taxon>
        <taxon>Eurotiales</taxon>
        <taxon>Aspergillaceae</taxon>
        <taxon>Aspergillus</taxon>
        <taxon>Aspergillus subgen. Circumdati</taxon>
    </lineage>
</organism>
<dbReference type="GO" id="GO:0008168">
    <property type="term" value="F:methyltransferase activity"/>
    <property type="evidence" value="ECO:0007669"/>
    <property type="project" value="InterPro"/>
</dbReference>
<dbReference type="OrthoDB" id="417125at2759"/>
<dbReference type="AlphaFoldDB" id="A0A5N5X101"/>
<dbReference type="GO" id="GO:0032259">
    <property type="term" value="P:methylation"/>
    <property type="evidence" value="ECO:0007669"/>
    <property type="project" value="InterPro"/>
</dbReference>
<proteinExistence type="predicted"/>
<dbReference type="InterPro" id="IPR002877">
    <property type="entry name" value="RNA_MeTrfase_FtsJ_dom"/>
</dbReference>
<evidence type="ECO:0000313" key="3">
    <source>
        <dbReference type="Proteomes" id="UP000326565"/>
    </source>
</evidence>
<sequence length="379" mass="43297">MHNASVTGVPGTLGTREECQTQCPTAQNSQQPAKAIIEYLMERVPEYRLLRELREKGWQNPKGDLFFQRQRHQADNADRSTSRHFFNMMKKIGREIHDATGVLQIETPSSEHSMILDISEHSMILDMCMAPGGFIATVLSLNPRSRTSGFTLPPSDGGHEVLLPRSTNVILKYLDITMLAEDMGVTKIQADHPDVKNFFPKQFEEGQAFHLVLCDGQVLRTQERAPYRKQREARRLINSQLALGLEHVRPGGTMIVLLHKAEAWDTVQLMYTFSKFSSVQLIKPMWFHAKRSSFYMVATKIQSHHPQAILAIEKWKEIWKVATFGTDEAYMETICKFETDVEVILRDFGEELVRLGKTVWDIQAKALARAPFIKAQENK</sequence>
<name>A0A5N5X101_9EURO</name>
<dbReference type="InterPro" id="IPR029063">
    <property type="entry name" value="SAM-dependent_MTases_sf"/>
</dbReference>
<keyword evidence="3" id="KW-1185">Reference proteome</keyword>
<dbReference type="Pfam" id="PF01728">
    <property type="entry name" value="FtsJ"/>
    <property type="match status" value="1"/>
</dbReference>
<accession>A0A5N5X101</accession>
<gene>
    <name evidence="2" type="ORF">BDV29DRAFT_192049</name>
</gene>